<keyword evidence="1" id="KW-0812">Transmembrane</keyword>
<dbReference type="Proteomes" id="UP000693941">
    <property type="component" value="Chromosome"/>
</dbReference>
<name>A0A8F5BV33_9CREN</name>
<reference evidence="2" key="1">
    <citation type="journal article" date="2021" name="Environ. Microbiol.">
        <title>New insights into the diversity and evolution of the archaeal mobilome from three complete genomes of Saccharolobus shibatae.</title>
        <authorList>
            <person name="Medvedeva S."/>
            <person name="Brandt D."/>
            <person name="Cvirkaite-Krupovic V."/>
            <person name="Liu Y."/>
            <person name="Severinov K."/>
            <person name="Ishino S."/>
            <person name="Ishino Y."/>
            <person name="Prangishvili D."/>
            <person name="Kalinowski J."/>
            <person name="Krupovic M."/>
        </authorList>
    </citation>
    <scope>NUCLEOTIDE SEQUENCE</scope>
    <source>
        <strain evidence="2">BEU9</strain>
    </source>
</reference>
<keyword evidence="1" id="KW-1133">Transmembrane helix</keyword>
<organism evidence="2 3">
    <name type="scientific">Saccharolobus shibatae</name>
    <dbReference type="NCBI Taxonomy" id="2286"/>
    <lineage>
        <taxon>Archaea</taxon>
        <taxon>Thermoproteota</taxon>
        <taxon>Thermoprotei</taxon>
        <taxon>Sulfolobales</taxon>
        <taxon>Sulfolobaceae</taxon>
        <taxon>Saccharolobus</taxon>
    </lineage>
</organism>
<feature type="transmembrane region" description="Helical" evidence="1">
    <location>
        <begin position="30"/>
        <end position="49"/>
    </location>
</feature>
<keyword evidence="1" id="KW-0472">Membrane</keyword>
<dbReference type="AlphaFoldDB" id="A0A8F5BV33"/>
<evidence type="ECO:0000313" key="2">
    <source>
        <dbReference type="EMBL" id="QXJ31955.1"/>
    </source>
</evidence>
<accession>A0A8F5BV33</accession>
<protein>
    <submittedName>
        <fullName evidence="2">Uncharacterized protein</fullName>
    </submittedName>
</protein>
<proteinExistence type="predicted"/>
<sequence>MNIENITKDVIEYEIRQRKMDLTLCDKDKIRFYLSIFLLSGYPTTLYLTKNFVDELLKILNINQIKEITENSLKRNKTIISLSLVLMGNSRVHCEFSLFIEMK</sequence>
<evidence type="ECO:0000313" key="3">
    <source>
        <dbReference type="Proteomes" id="UP000693941"/>
    </source>
</evidence>
<dbReference type="EMBL" id="CP077715">
    <property type="protein sequence ID" value="QXJ31955.1"/>
    <property type="molecule type" value="Genomic_DNA"/>
</dbReference>
<gene>
    <name evidence="2" type="ORF">J5U21_01606</name>
</gene>
<evidence type="ECO:0000256" key="1">
    <source>
        <dbReference type="SAM" id="Phobius"/>
    </source>
</evidence>